<name>F0F306_9NEIS</name>
<sequence length="138" mass="15984">MDNQQPKHNDKDKPFDPIAELVVPDLAKLSQEKRDISYVYVIYVLFVLGIFGLVPVAGVIMAYAKRNDLRGTIYFDHLQFLLKTFWITLIFGIIGYFTLIFLIGFPILLLTFGWYTFRVVSGFLRLRENRAITSNTNN</sequence>
<dbReference type="AlphaFoldDB" id="F0F306"/>
<dbReference type="Proteomes" id="UP000004088">
    <property type="component" value="Unassembled WGS sequence"/>
</dbReference>
<keyword evidence="1" id="KW-0472">Membrane</keyword>
<accession>F0F306</accession>
<organism evidence="2 3">
    <name type="scientific">Kingella denitrificans ATCC 33394</name>
    <dbReference type="NCBI Taxonomy" id="888741"/>
    <lineage>
        <taxon>Bacteria</taxon>
        <taxon>Pseudomonadati</taxon>
        <taxon>Pseudomonadota</taxon>
        <taxon>Betaproteobacteria</taxon>
        <taxon>Neisseriales</taxon>
        <taxon>Neisseriaceae</taxon>
        <taxon>Kingella</taxon>
    </lineage>
</organism>
<keyword evidence="1" id="KW-0812">Transmembrane</keyword>
<gene>
    <name evidence="2" type="ORF">HMPREF9098_2491</name>
</gene>
<dbReference type="RefSeq" id="WP_003784827.1">
    <property type="nucleotide sequence ID" value="NZ_GL870929.1"/>
</dbReference>
<reference evidence="2 3" key="1">
    <citation type="submission" date="2011-01" db="EMBL/GenBank/DDBJ databases">
        <authorList>
            <person name="Muzny D."/>
            <person name="Qin X."/>
            <person name="Deng J."/>
            <person name="Jiang H."/>
            <person name="Liu Y."/>
            <person name="Qu J."/>
            <person name="Song X.-Z."/>
            <person name="Zhang L."/>
            <person name="Thornton R."/>
            <person name="Coyle M."/>
            <person name="Francisco L."/>
            <person name="Jackson L."/>
            <person name="Javaid M."/>
            <person name="Korchina V."/>
            <person name="Kovar C."/>
            <person name="Mata R."/>
            <person name="Mathew T."/>
            <person name="Ngo R."/>
            <person name="Nguyen L."/>
            <person name="Nguyen N."/>
            <person name="Okwuonu G."/>
            <person name="Ongeri F."/>
            <person name="Pham C."/>
            <person name="Simmons D."/>
            <person name="Wilczek-Boney K."/>
            <person name="Hale W."/>
            <person name="Jakkamsetti A."/>
            <person name="Pham P."/>
            <person name="Ruth R."/>
            <person name="San Lucas F."/>
            <person name="Warren J."/>
            <person name="Zhang J."/>
            <person name="Zhao Z."/>
            <person name="Zhou C."/>
            <person name="Zhu D."/>
            <person name="Lee S."/>
            <person name="Bess C."/>
            <person name="Blankenburg K."/>
            <person name="Forbes L."/>
            <person name="Fu Q."/>
            <person name="Gubbala S."/>
            <person name="Hirani K."/>
            <person name="Jayaseelan J.C."/>
            <person name="Lara F."/>
            <person name="Munidasa M."/>
            <person name="Palculict T."/>
            <person name="Patil S."/>
            <person name="Pu L.-L."/>
            <person name="Saada N."/>
            <person name="Tang L."/>
            <person name="Weissenberger G."/>
            <person name="Zhu Y."/>
            <person name="Hemphill L."/>
            <person name="Shang Y."/>
            <person name="Youmans B."/>
            <person name="Ayvaz T."/>
            <person name="Ross M."/>
            <person name="Santibanez J."/>
            <person name="Aqrawi P."/>
            <person name="Gross S."/>
            <person name="Joshi V."/>
            <person name="Fowler G."/>
            <person name="Nazareth L."/>
            <person name="Reid J."/>
            <person name="Worley K."/>
            <person name="Petrosino J."/>
            <person name="Highlander S."/>
            <person name="Gibbs R."/>
        </authorList>
    </citation>
    <scope>NUCLEOTIDE SEQUENCE [LARGE SCALE GENOMIC DNA]</scope>
    <source>
        <strain evidence="2 3">ATCC 33394</strain>
    </source>
</reference>
<feature type="transmembrane region" description="Helical" evidence="1">
    <location>
        <begin position="84"/>
        <end position="117"/>
    </location>
</feature>
<dbReference type="HOGENOM" id="CLU_129294_0_0_4"/>
<comment type="caution">
    <text evidence="2">The sequence shown here is derived from an EMBL/GenBank/DDBJ whole genome shotgun (WGS) entry which is preliminary data.</text>
</comment>
<feature type="transmembrane region" description="Helical" evidence="1">
    <location>
        <begin position="38"/>
        <end position="64"/>
    </location>
</feature>
<evidence type="ECO:0000313" key="3">
    <source>
        <dbReference type="Proteomes" id="UP000004088"/>
    </source>
</evidence>
<proteinExistence type="predicted"/>
<dbReference type="STRING" id="888741.HMPREF9098_2491"/>
<dbReference type="EMBL" id="AEWV01000046">
    <property type="protein sequence ID" value="EGC16168.1"/>
    <property type="molecule type" value="Genomic_DNA"/>
</dbReference>
<protein>
    <recommendedName>
        <fullName evidence="4">Transmembrane protein</fullName>
    </recommendedName>
</protein>
<keyword evidence="3" id="KW-1185">Reference proteome</keyword>
<evidence type="ECO:0008006" key="4">
    <source>
        <dbReference type="Google" id="ProtNLM"/>
    </source>
</evidence>
<evidence type="ECO:0000256" key="1">
    <source>
        <dbReference type="SAM" id="Phobius"/>
    </source>
</evidence>
<evidence type="ECO:0000313" key="2">
    <source>
        <dbReference type="EMBL" id="EGC16168.1"/>
    </source>
</evidence>
<keyword evidence="1" id="KW-1133">Transmembrane helix</keyword>